<dbReference type="Pfam" id="PF00850">
    <property type="entry name" value="Hist_deacetyl"/>
    <property type="match status" value="1"/>
</dbReference>
<evidence type="ECO:0000256" key="1">
    <source>
        <dbReference type="ARBA" id="ARBA00004123"/>
    </source>
</evidence>
<keyword evidence="5" id="KW-0378">Hydrolase</keyword>
<dbReference type="STRING" id="136037.A0A067R947"/>
<dbReference type="Proteomes" id="UP000027135">
    <property type="component" value="Unassembled WGS sequence"/>
</dbReference>
<keyword evidence="16" id="KW-1185">Reference proteome</keyword>
<keyword evidence="8" id="KW-0804">Transcription</keyword>
<keyword evidence="4" id="KW-0678">Repressor</keyword>
<evidence type="ECO:0000256" key="3">
    <source>
        <dbReference type="ARBA" id="ARBA00012111"/>
    </source>
</evidence>
<dbReference type="FunFam" id="3.40.800.20:FF:000009">
    <property type="entry name" value="Histone deacetylase 11"/>
    <property type="match status" value="1"/>
</dbReference>
<dbReference type="PRINTS" id="PR01270">
    <property type="entry name" value="HDASUPER"/>
</dbReference>
<organism evidence="15 16">
    <name type="scientific">Zootermopsis nevadensis</name>
    <name type="common">Dampwood termite</name>
    <dbReference type="NCBI Taxonomy" id="136037"/>
    <lineage>
        <taxon>Eukaryota</taxon>
        <taxon>Metazoa</taxon>
        <taxon>Ecdysozoa</taxon>
        <taxon>Arthropoda</taxon>
        <taxon>Hexapoda</taxon>
        <taxon>Insecta</taxon>
        <taxon>Pterygota</taxon>
        <taxon>Neoptera</taxon>
        <taxon>Polyneoptera</taxon>
        <taxon>Dictyoptera</taxon>
        <taxon>Blattodea</taxon>
        <taxon>Blattoidea</taxon>
        <taxon>Termitoidae</taxon>
        <taxon>Termopsidae</taxon>
        <taxon>Zootermopsis</taxon>
    </lineage>
</organism>
<dbReference type="FunCoup" id="A0A067R947">
    <property type="interactions" value="22"/>
</dbReference>
<dbReference type="GO" id="GO:0040029">
    <property type="term" value="P:epigenetic regulation of gene expression"/>
    <property type="evidence" value="ECO:0007669"/>
    <property type="project" value="TreeGrafter"/>
</dbReference>
<dbReference type="OrthoDB" id="437693at2759"/>
<protein>
    <recommendedName>
        <fullName evidence="13">Histone deacetylase 11</fullName>
        <ecNumber evidence="3">3.5.1.98</ecNumber>
    </recommendedName>
</protein>
<evidence type="ECO:0000313" key="16">
    <source>
        <dbReference type="Proteomes" id="UP000027135"/>
    </source>
</evidence>
<keyword evidence="6" id="KW-0156">Chromatin regulator</keyword>
<dbReference type="InterPro" id="IPR000286">
    <property type="entry name" value="HDACs"/>
</dbReference>
<evidence type="ECO:0000256" key="7">
    <source>
        <dbReference type="ARBA" id="ARBA00023015"/>
    </source>
</evidence>
<evidence type="ECO:0000256" key="12">
    <source>
        <dbReference type="ARBA" id="ARBA00065154"/>
    </source>
</evidence>
<dbReference type="EMBL" id="KK852614">
    <property type="protein sequence ID" value="KDR20203.1"/>
    <property type="molecule type" value="Genomic_DNA"/>
</dbReference>
<dbReference type="CDD" id="cd09993">
    <property type="entry name" value="HDAC_classIV"/>
    <property type="match status" value="1"/>
</dbReference>
<evidence type="ECO:0000313" key="15">
    <source>
        <dbReference type="EMBL" id="KDR20203.1"/>
    </source>
</evidence>
<evidence type="ECO:0000256" key="8">
    <source>
        <dbReference type="ARBA" id="ARBA00023163"/>
    </source>
</evidence>
<sequence length="341" mass="38944">MGGWCKKRVSNTGEHHISQIYVSSEPHQLPIIYREEYNVHFGGIEKLHPFDAAKWGHIFQYLKDANLVNENTVIKPNEVQHQDLLLVHTARYLKSLKWSWNVALIAEIPPLMLVPNFLVQASYLRPMRFQTGGSILAGKLALERGWAINLGGGFHHCSRDKGGGFCPYADITLLVQFLFEYEHHRVKSAMIVDLDAHQGNGYERDFTNHSNVYIFDMYNCGIYPRDKCAKAAIRRCVELRHFTEDNEYLHKVEENLEESLREFHPDILVYNAGTDVLDGDSLGLLAISAQGIIRRDELVFMKARERRVPIVMLTSGGYLKKTARIIADSIQNLHDVGLISE</sequence>
<dbReference type="InterPro" id="IPR044150">
    <property type="entry name" value="HDAC_classIV"/>
</dbReference>
<evidence type="ECO:0000256" key="11">
    <source>
        <dbReference type="ARBA" id="ARBA00059784"/>
    </source>
</evidence>
<dbReference type="EC" id="3.5.1.98" evidence="3"/>
<dbReference type="InterPro" id="IPR037138">
    <property type="entry name" value="His_deacetylse_dom_sf"/>
</dbReference>
<gene>
    <name evidence="15" type="ORF">L798_05682</name>
</gene>
<dbReference type="PANTHER" id="PTHR10625">
    <property type="entry name" value="HISTONE DEACETYLASE HDAC1-RELATED"/>
    <property type="match status" value="1"/>
</dbReference>
<keyword evidence="7" id="KW-0805">Transcription regulation</keyword>
<evidence type="ECO:0000259" key="14">
    <source>
        <dbReference type="Pfam" id="PF00850"/>
    </source>
</evidence>
<dbReference type="Gene3D" id="3.40.800.20">
    <property type="entry name" value="Histone deacetylase domain"/>
    <property type="match status" value="1"/>
</dbReference>
<dbReference type="InterPro" id="IPR023696">
    <property type="entry name" value="Ureohydrolase_dom_sf"/>
</dbReference>
<dbReference type="eggNOG" id="KOG1344">
    <property type="taxonomic scope" value="Eukaryota"/>
</dbReference>
<keyword evidence="9" id="KW-0539">Nucleus</keyword>
<comment type="subcellular location">
    <subcellularLocation>
        <location evidence="1">Nucleus</location>
    </subcellularLocation>
</comment>
<comment type="subunit">
    <text evidence="12">Interacts with HDAC6.</text>
</comment>
<accession>A0A067R947</accession>
<dbReference type="AlphaFoldDB" id="A0A067R947"/>
<dbReference type="InterPro" id="IPR023801">
    <property type="entry name" value="His_deacetylse_dom"/>
</dbReference>
<evidence type="ECO:0000256" key="2">
    <source>
        <dbReference type="ARBA" id="ARBA00005947"/>
    </source>
</evidence>
<evidence type="ECO:0000256" key="5">
    <source>
        <dbReference type="ARBA" id="ARBA00022801"/>
    </source>
</evidence>
<name>A0A067R947_ZOONE</name>
<dbReference type="GO" id="GO:0000118">
    <property type="term" value="C:histone deacetylase complex"/>
    <property type="evidence" value="ECO:0007669"/>
    <property type="project" value="UniProtKB-ARBA"/>
</dbReference>
<evidence type="ECO:0000256" key="10">
    <source>
        <dbReference type="ARBA" id="ARBA00048287"/>
    </source>
</evidence>
<dbReference type="SUPFAM" id="SSF52768">
    <property type="entry name" value="Arginase/deacetylase"/>
    <property type="match status" value="1"/>
</dbReference>
<dbReference type="PANTHER" id="PTHR10625:SF23">
    <property type="entry name" value="HISTONE DEACETYLASE 11"/>
    <property type="match status" value="1"/>
</dbReference>
<evidence type="ECO:0000256" key="6">
    <source>
        <dbReference type="ARBA" id="ARBA00022853"/>
    </source>
</evidence>
<comment type="function">
    <text evidence="11">Responsible for the deacetylation of lysine residues on the N-terminal part of the core histones (H2A, H2B, H3 and H4). Histone deacetylation gives a tag for epigenetic repression and plays an important role in transcriptional regulation, cell cycle progression and developmental events. Histone deacetylases act via the formation of large multiprotein complexes.</text>
</comment>
<evidence type="ECO:0000256" key="9">
    <source>
        <dbReference type="ARBA" id="ARBA00023242"/>
    </source>
</evidence>
<feature type="domain" description="Histone deacetylase" evidence="14">
    <location>
        <begin position="48"/>
        <end position="326"/>
    </location>
</feature>
<reference evidence="15 16" key="1">
    <citation type="journal article" date="2014" name="Nat. Commun.">
        <title>Molecular traces of alternative social organization in a termite genome.</title>
        <authorList>
            <person name="Terrapon N."/>
            <person name="Li C."/>
            <person name="Robertson H.M."/>
            <person name="Ji L."/>
            <person name="Meng X."/>
            <person name="Booth W."/>
            <person name="Chen Z."/>
            <person name="Childers C.P."/>
            <person name="Glastad K.M."/>
            <person name="Gokhale K."/>
            <person name="Gowin J."/>
            <person name="Gronenberg W."/>
            <person name="Hermansen R.A."/>
            <person name="Hu H."/>
            <person name="Hunt B.G."/>
            <person name="Huylmans A.K."/>
            <person name="Khalil S.M."/>
            <person name="Mitchell R.D."/>
            <person name="Munoz-Torres M.C."/>
            <person name="Mustard J.A."/>
            <person name="Pan H."/>
            <person name="Reese J.T."/>
            <person name="Scharf M.E."/>
            <person name="Sun F."/>
            <person name="Vogel H."/>
            <person name="Xiao J."/>
            <person name="Yang W."/>
            <person name="Yang Z."/>
            <person name="Yang Z."/>
            <person name="Zhou J."/>
            <person name="Zhu J."/>
            <person name="Brent C.S."/>
            <person name="Elsik C.G."/>
            <person name="Goodisman M.A."/>
            <person name="Liberles D.A."/>
            <person name="Roe R.M."/>
            <person name="Vargo E.L."/>
            <person name="Vilcinskas A."/>
            <person name="Wang J."/>
            <person name="Bornberg-Bauer E."/>
            <person name="Korb J."/>
            <person name="Zhang G."/>
            <person name="Liebig J."/>
        </authorList>
    </citation>
    <scope>NUCLEOTIDE SEQUENCE [LARGE SCALE GENOMIC DNA]</scope>
    <source>
        <tissue evidence="15">Whole organism</tissue>
    </source>
</reference>
<dbReference type="OMA" id="EIGFPWS"/>
<comment type="similarity">
    <text evidence="2">Belongs to the histone deacetylase family.</text>
</comment>
<evidence type="ECO:0000256" key="13">
    <source>
        <dbReference type="ARBA" id="ARBA00072450"/>
    </source>
</evidence>
<comment type="catalytic activity">
    <reaction evidence="10">
        <text>N(6)-acetyl-L-lysyl-[histone] + H2O = L-lysyl-[histone] + acetate</text>
        <dbReference type="Rhea" id="RHEA:58196"/>
        <dbReference type="Rhea" id="RHEA-COMP:9845"/>
        <dbReference type="Rhea" id="RHEA-COMP:11338"/>
        <dbReference type="ChEBI" id="CHEBI:15377"/>
        <dbReference type="ChEBI" id="CHEBI:29969"/>
        <dbReference type="ChEBI" id="CHEBI:30089"/>
        <dbReference type="ChEBI" id="CHEBI:61930"/>
        <dbReference type="EC" id="3.5.1.98"/>
    </reaction>
</comment>
<proteinExistence type="inferred from homology"/>
<dbReference type="GO" id="GO:0141221">
    <property type="term" value="F:histone deacetylase activity, hydrolytic mechanism"/>
    <property type="evidence" value="ECO:0007669"/>
    <property type="project" value="UniProtKB-EC"/>
</dbReference>
<dbReference type="InParanoid" id="A0A067R947"/>
<evidence type="ECO:0000256" key="4">
    <source>
        <dbReference type="ARBA" id="ARBA00022491"/>
    </source>
</evidence>